<dbReference type="EMBL" id="JBCEWA010000002">
    <property type="protein sequence ID" value="MEL5987410.1"/>
    <property type="molecule type" value="Genomic_DNA"/>
</dbReference>
<proteinExistence type="predicted"/>
<name>A0ABU9LHJ6_9BACL</name>
<accession>A0ABU9LHJ6</accession>
<keyword evidence="2" id="KW-1185">Reference proteome</keyword>
<organism evidence="1 2">
    <name type="scientific">Kurthia gibsonii</name>
    <dbReference type="NCBI Taxonomy" id="33946"/>
    <lineage>
        <taxon>Bacteria</taxon>
        <taxon>Bacillati</taxon>
        <taxon>Bacillota</taxon>
        <taxon>Bacilli</taxon>
        <taxon>Bacillales</taxon>
        <taxon>Caryophanaceae</taxon>
        <taxon>Kurthia</taxon>
    </lineage>
</organism>
<reference evidence="1 2" key="1">
    <citation type="submission" date="2024-04" db="EMBL/GenBank/DDBJ databases">
        <authorList>
            <person name="Wu Y.S."/>
            <person name="Zhang L."/>
        </authorList>
    </citation>
    <scope>NUCLEOTIDE SEQUENCE [LARGE SCALE GENOMIC DNA]</scope>
    <source>
        <strain evidence="1 2">KG-01</strain>
    </source>
</reference>
<sequence length="76" mass="8937">MTNRMYRIGECVVLKKTLKINMAYDGLIYFQETDAELGREPSLIINGLKNRAYTVREYDWMINDEMIEGRVGEVEE</sequence>
<dbReference type="RefSeq" id="WP_087680371.1">
    <property type="nucleotide sequence ID" value="NZ_JBCEWA010000002.1"/>
</dbReference>
<evidence type="ECO:0008006" key="3">
    <source>
        <dbReference type="Google" id="ProtNLM"/>
    </source>
</evidence>
<protein>
    <recommendedName>
        <fullName evidence="3">Phage protein</fullName>
    </recommendedName>
</protein>
<gene>
    <name evidence="1" type="ORF">AAF454_03085</name>
</gene>
<dbReference type="Proteomes" id="UP001398420">
    <property type="component" value="Unassembled WGS sequence"/>
</dbReference>
<evidence type="ECO:0000313" key="1">
    <source>
        <dbReference type="EMBL" id="MEL5987410.1"/>
    </source>
</evidence>
<evidence type="ECO:0000313" key="2">
    <source>
        <dbReference type="Proteomes" id="UP001398420"/>
    </source>
</evidence>
<comment type="caution">
    <text evidence="1">The sequence shown here is derived from an EMBL/GenBank/DDBJ whole genome shotgun (WGS) entry which is preliminary data.</text>
</comment>